<dbReference type="EMBL" id="CAJNDS010000073">
    <property type="protein sequence ID" value="CAE6944566.1"/>
    <property type="molecule type" value="Genomic_DNA"/>
</dbReference>
<reference evidence="1" key="1">
    <citation type="submission" date="2021-02" db="EMBL/GenBank/DDBJ databases">
        <authorList>
            <person name="Dougan E. K."/>
            <person name="Rhodes N."/>
            <person name="Thang M."/>
            <person name="Chan C."/>
        </authorList>
    </citation>
    <scope>NUCLEOTIDE SEQUENCE</scope>
</reference>
<proteinExistence type="predicted"/>
<dbReference type="AlphaFoldDB" id="A0A812H904"/>
<evidence type="ECO:0000313" key="1">
    <source>
        <dbReference type="EMBL" id="CAE6944566.1"/>
    </source>
</evidence>
<evidence type="ECO:0000313" key="2">
    <source>
        <dbReference type="Proteomes" id="UP000604046"/>
    </source>
</evidence>
<comment type="caution">
    <text evidence="1">The sequence shown here is derived from an EMBL/GenBank/DDBJ whole genome shotgun (WGS) entry which is preliminary data.</text>
</comment>
<accession>A0A812H904</accession>
<name>A0A812H904_9DINO</name>
<dbReference type="Proteomes" id="UP000604046">
    <property type="component" value="Unassembled WGS sequence"/>
</dbReference>
<sequence length="182" mass="20061">MLFRHPLVRALRSIGIRRTSRRPITSCAAAASTRAVRCGSNLPWRRTARARQSRSCGRTRSIPRVFRASKLSVKDTVLKFNGARISLAAYTVHTLGEPLPPVSKRLGFSMLAQEEPRLAAWSVFSPATESVLMRSPPHGFGPKASDIRVPGFGIKNLLRRLDLPVCGHRQRIICGLGVLIGE</sequence>
<gene>
    <name evidence="1" type="ORF">SNAT2548_LOCUS1346</name>
</gene>
<protein>
    <submittedName>
        <fullName evidence="1">Uncharacterized protein</fullName>
    </submittedName>
</protein>
<keyword evidence="2" id="KW-1185">Reference proteome</keyword>
<organism evidence="1 2">
    <name type="scientific">Symbiodinium natans</name>
    <dbReference type="NCBI Taxonomy" id="878477"/>
    <lineage>
        <taxon>Eukaryota</taxon>
        <taxon>Sar</taxon>
        <taxon>Alveolata</taxon>
        <taxon>Dinophyceae</taxon>
        <taxon>Suessiales</taxon>
        <taxon>Symbiodiniaceae</taxon>
        <taxon>Symbiodinium</taxon>
    </lineage>
</organism>